<dbReference type="AlphaFoldDB" id="A0A0V0XLR7"/>
<feature type="transmembrane region" description="Helical" evidence="1">
    <location>
        <begin position="13"/>
        <end position="31"/>
    </location>
</feature>
<dbReference type="Proteomes" id="UP000054815">
    <property type="component" value="Unassembled WGS sequence"/>
</dbReference>
<organism evidence="2 3">
    <name type="scientific">Trichinella pseudospiralis</name>
    <name type="common">Parasitic roundworm</name>
    <dbReference type="NCBI Taxonomy" id="6337"/>
    <lineage>
        <taxon>Eukaryota</taxon>
        <taxon>Metazoa</taxon>
        <taxon>Ecdysozoa</taxon>
        <taxon>Nematoda</taxon>
        <taxon>Enoplea</taxon>
        <taxon>Dorylaimia</taxon>
        <taxon>Trichinellida</taxon>
        <taxon>Trichinellidae</taxon>
        <taxon>Trichinella</taxon>
    </lineage>
</organism>
<accession>A0A0V0XLR7</accession>
<comment type="caution">
    <text evidence="2">The sequence shown here is derived from an EMBL/GenBank/DDBJ whole genome shotgun (WGS) entry which is preliminary data.</text>
</comment>
<evidence type="ECO:0000256" key="1">
    <source>
        <dbReference type="SAM" id="Phobius"/>
    </source>
</evidence>
<dbReference type="EMBL" id="JYDU01000216">
    <property type="protein sequence ID" value="KRX88900.1"/>
    <property type="molecule type" value="Genomic_DNA"/>
</dbReference>
<keyword evidence="1" id="KW-1133">Transmembrane helix</keyword>
<keyword evidence="1" id="KW-0472">Membrane</keyword>
<sequence>MKFVSEKLFIEKMSMSIQVVIIIFRFLIYVVRGYSEQVHSLIVIDTLNQEQELSFTPLLSEIQVTSLRVCE</sequence>
<protein>
    <submittedName>
        <fullName evidence="2">Uncharacterized protein</fullName>
    </submittedName>
</protein>
<gene>
    <name evidence="2" type="ORF">T4E_5611</name>
</gene>
<evidence type="ECO:0000313" key="3">
    <source>
        <dbReference type="Proteomes" id="UP000054815"/>
    </source>
</evidence>
<name>A0A0V0XLR7_TRIPS</name>
<proteinExistence type="predicted"/>
<evidence type="ECO:0000313" key="2">
    <source>
        <dbReference type="EMBL" id="KRX88900.1"/>
    </source>
</evidence>
<keyword evidence="1" id="KW-0812">Transmembrane</keyword>
<reference evidence="2 3" key="1">
    <citation type="submission" date="2015-01" db="EMBL/GenBank/DDBJ databases">
        <title>Evolution of Trichinella species and genotypes.</title>
        <authorList>
            <person name="Korhonen P.K."/>
            <person name="Edoardo P."/>
            <person name="Giuseppe L.R."/>
            <person name="Gasser R.B."/>
        </authorList>
    </citation>
    <scope>NUCLEOTIDE SEQUENCE [LARGE SCALE GENOMIC DNA]</scope>
    <source>
        <strain evidence="2">ISS141</strain>
    </source>
</reference>